<evidence type="ECO:0000256" key="4">
    <source>
        <dbReference type="SAM" id="Phobius"/>
    </source>
</evidence>
<dbReference type="Pfam" id="PF03372">
    <property type="entry name" value="Exo_endo_phos"/>
    <property type="match status" value="1"/>
</dbReference>
<keyword evidence="4" id="KW-0472">Membrane</keyword>
<keyword evidence="2" id="KW-0378">Hydrolase</keyword>
<dbReference type="EMBL" id="GEMB01002360">
    <property type="protein sequence ID" value="JAS00823.1"/>
    <property type="molecule type" value="Transcribed_RNA"/>
</dbReference>
<dbReference type="InterPro" id="IPR005135">
    <property type="entry name" value="Endo/exonuclease/phosphatase"/>
</dbReference>
<comment type="similarity">
    <text evidence="1">Belongs to the CCR4/nocturin family.</text>
</comment>
<evidence type="ECO:0000256" key="1">
    <source>
        <dbReference type="ARBA" id="ARBA00010774"/>
    </source>
</evidence>
<dbReference type="PANTHER" id="PTHR12121">
    <property type="entry name" value="CARBON CATABOLITE REPRESSOR PROTEIN 4"/>
    <property type="match status" value="1"/>
</dbReference>
<dbReference type="Gene3D" id="3.60.10.10">
    <property type="entry name" value="Endonuclease/exonuclease/phosphatase"/>
    <property type="match status" value="1"/>
</dbReference>
<dbReference type="GO" id="GO:0006139">
    <property type="term" value="P:nucleobase-containing compound metabolic process"/>
    <property type="evidence" value="ECO:0007669"/>
    <property type="project" value="UniProtKB-ARBA"/>
</dbReference>
<feature type="non-terminal residue" evidence="6">
    <location>
        <position position="170"/>
    </location>
</feature>
<dbReference type="PANTHER" id="PTHR12121:SF45">
    <property type="entry name" value="NOCTURNIN"/>
    <property type="match status" value="1"/>
</dbReference>
<dbReference type="InterPro" id="IPR036691">
    <property type="entry name" value="Endo/exonu/phosph_ase_sf"/>
</dbReference>
<feature type="non-terminal residue" evidence="6">
    <location>
        <position position="1"/>
    </location>
</feature>
<proteinExistence type="inferred from homology"/>
<dbReference type="AlphaFoldDB" id="A0A161M5C7"/>
<reference evidence="6" key="2">
    <citation type="journal article" date="2017" name="J. Med. Entomol.">
        <title>Transcriptome Analysis of the Triatoma infestans (Hemiptera: Reduviidae) Integument.</title>
        <authorList>
            <person name="Calderon-Fernandez G.M."/>
            <person name="Moriconi D.E."/>
            <person name="Dulbecco A.B."/>
            <person name="Juarez M.P."/>
        </authorList>
    </citation>
    <scope>NUCLEOTIDE SEQUENCE</scope>
    <source>
        <strain evidence="6">Int1</strain>
        <tissue evidence="6">Integument</tissue>
    </source>
</reference>
<dbReference type="GO" id="GO:0000175">
    <property type="term" value="F:3'-5'-RNA exonuclease activity"/>
    <property type="evidence" value="ECO:0007669"/>
    <property type="project" value="TreeGrafter"/>
</dbReference>
<name>A0A161M5C7_TRIIF</name>
<protein>
    <recommendedName>
        <fullName evidence="3">Nocturnin</fullName>
    </recommendedName>
</protein>
<evidence type="ECO:0000313" key="6">
    <source>
        <dbReference type="EMBL" id="JAS00823.1"/>
    </source>
</evidence>
<organism evidence="6">
    <name type="scientific">Triatoma infestans</name>
    <name type="common">Assassin bug</name>
    <dbReference type="NCBI Taxonomy" id="30076"/>
    <lineage>
        <taxon>Eukaryota</taxon>
        <taxon>Metazoa</taxon>
        <taxon>Ecdysozoa</taxon>
        <taxon>Arthropoda</taxon>
        <taxon>Hexapoda</taxon>
        <taxon>Insecta</taxon>
        <taxon>Pterygota</taxon>
        <taxon>Neoptera</taxon>
        <taxon>Paraneoptera</taxon>
        <taxon>Hemiptera</taxon>
        <taxon>Heteroptera</taxon>
        <taxon>Panheteroptera</taxon>
        <taxon>Cimicomorpha</taxon>
        <taxon>Reduviidae</taxon>
        <taxon>Triatominae</taxon>
        <taxon>Triatoma</taxon>
    </lineage>
</organism>
<dbReference type="SUPFAM" id="SSF56219">
    <property type="entry name" value="DNase I-like"/>
    <property type="match status" value="1"/>
</dbReference>
<sequence length="170" mass="19990">SLIPRTFRSVSLINSSPKYKSHEMIPLNDKTGIRVLQWNLLSQTLGMNNDNFVRCPSEALQWQRRRNLLTQEIVRYSPDVICLQEVDHFNYLKKSLGTQGYIGMFFQNLILLVCILKITMVLMVALYSFDQIDLSLLSVKLGFWKFGEFKVTRLLYWPFLKTELLEMKFV</sequence>
<keyword evidence="4" id="KW-0812">Transmembrane</keyword>
<feature type="transmembrane region" description="Helical" evidence="4">
    <location>
        <begin position="109"/>
        <end position="129"/>
    </location>
</feature>
<dbReference type="InterPro" id="IPR050410">
    <property type="entry name" value="CCR4/nocturin_mRNA_transcr"/>
</dbReference>
<evidence type="ECO:0000256" key="3">
    <source>
        <dbReference type="ARBA" id="ARBA00023807"/>
    </source>
</evidence>
<feature type="domain" description="Endonuclease/exonuclease/phosphatase" evidence="5">
    <location>
        <begin position="36"/>
        <end position="97"/>
    </location>
</feature>
<accession>A0A161M5C7</accession>
<evidence type="ECO:0000256" key="2">
    <source>
        <dbReference type="ARBA" id="ARBA00022801"/>
    </source>
</evidence>
<evidence type="ECO:0000259" key="5">
    <source>
        <dbReference type="Pfam" id="PF03372"/>
    </source>
</evidence>
<keyword evidence="4" id="KW-1133">Transmembrane helix</keyword>
<reference evidence="6" key="1">
    <citation type="submission" date="2016-04" db="EMBL/GenBank/DDBJ databases">
        <authorList>
            <person name="Calderon-Fernandez G.M.Sr."/>
        </authorList>
    </citation>
    <scope>NUCLEOTIDE SEQUENCE</scope>
    <source>
        <strain evidence="6">Int1</strain>
        <tissue evidence="6">Integument</tissue>
    </source>
</reference>